<feature type="non-terminal residue" evidence="1">
    <location>
        <position position="1"/>
    </location>
</feature>
<evidence type="ECO:0000313" key="2">
    <source>
        <dbReference type="Proteomes" id="UP000036403"/>
    </source>
</evidence>
<reference evidence="1 2" key="1">
    <citation type="submission" date="2015-04" db="EMBL/GenBank/DDBJ databases">
        <title>Lasius niger genome sequencing.</title>
        <authorList>
            <person name="Konorov E.A."/>
            <person name="Nikitin M.A."/>
            <person name="Kirill M.V."/>
            <person name="Chang P."/>
        </authorList>
    </citation>
    <scope>NUCLEOTIDE SEQUENCE [LARGE SCALE GENOMIC DNA]</scope>
    <source>
        <tissue evidence="1">Whole</tissue>
    </source>
</reference>
<dbReference type="PaxDb" id="67767-A0A0J7MQ72"/>
<dbReference type="AlphaFoldDB" id="A0A0J7MQ72"/>
<name>A0A0J7MQ72_LASNI</name>
<keyword evidence="2" id="KW-1185">Reference proteome</keyword>
<dbReference type="Proteomes" id="UP000036403">
    <property type="component" value="Unassembled WGS sequence"/>
</dbReference>
<comment type="caution">
    <text evidence="1">The sequence shown here is derived from an EMBL/GenBank/DDBJ whole genome shotgun (WGS) entry which is preliminary data.</text>
</comment>
<dbReference type="OrthoDB" id="7616849at2759"/>
<protein>
    <submittedName>
        <fullName evidence="1">Uncharacterized protein</fullName>
    </submittedName>
</protein>
<accession>A0A0J7MQ72</accession>
<proteinExistence type="predicted"/>
<evidence type="ECO:0000313" key="1">
    <source>
        <dbReference type="EMBL" id="KMQ82720.1"/>
    </source>
</evidence>
<dbReference type="EMBL" id="LBMM01023446">
    <property type="protein sequence ID" value="KMQ82720.1"/>
    <property type="molecule type" value="Genomic_DNA"/>
</dbReference>
<sequence>RYNRWYGEVKGEGVPKYLKKGWGESRWRRVARFRLGNEMRDARYWEVEEKKLCRVCGGGVESWEHVLEECRDREEGGCWWERMREILGQEGEGEWWMRGLEKERGVEEEKEGRRNVEEGRGRCETDEVECGVSGMRGGTGSRRA</sequence>
<gene>
    <name evidence="1" type="ORF">RF55_22053</name>
</gene>
<organism evidence="1 2">
    <name type="scientific">Lasius niger</name>
    <name type="common">Black garden ant</name>
    <dbReference type="NCBI Taxonomy" id="67767"/>
    <lineage>
        <taxon>Eukaryota</taxon>
        <taxon>Metazoa</taxon>
        <taxon>Ecdysozoa</taxon>
        <taxon>Arthropoda</taxon>
        <taxon>Hexapoda</taxon>
        <taxon>Insecta</taxon>
        <taxon>Pterygota</taxon>
        <taxon>Neoptera</taxon>
        <taxon>Endopterygota</taxon>
        <taxon>Hymenoptera</taxon>
        <taxon>Apocrita</taxon>
        <taxon>Aculeata</taxon>
        <taxon>Formicoidea</taxon>
        <taxon>Formicidae</taxon>
        <taxon>Formicinae</taxon>
        <taxon>Lasius</taxon>
        <taxon>Lasius</taxon>
    </lineage>
</organism>